<dbReference type="SUPFAM" id="SSF53597">
    <property type="entry name" value="Dihydrofolate reductase-like"/>
    <property type="match status" value="1"/>
</dbReference>
<evidence type="ECO:0000256" key="14">
    <source>
        <dbReference type="PIRSR" id="PIRSR006769-1"/>
    </source>
</evidence>
<evidence type="ECO:0000313" key="19">
    <source>
        <dbReference type="Proteomes" id="UP000296201"/>
    </source>
</evidence>
<evidence type="ECO:0000256" key="8">
    <source>
        <dbReference type="ARBA" id="ARBA00022801"/>
    </source>
</evidence>
<dbReference type="InterPro" id="IPR002125">
    <property type="entry name" value="CMP_dCMP_dom"/>
</dbReference>
<evidence type="ECO:0000256" key="3">
    <source>
        <dbReference type="ARBA" id="ARBA00004910"/>
    </source>
</evidence>
<keyword evidence="6 13" id="KW-0686">Riboflavin biosynthesis</keyword>
<feature type="binding site" evidence="15">
    <location>
        <position position="210"/>
    </location>
    <ligand>
        <name>NADP(+)</name>
        <dbReference type="ChEBI" id="CHEBI:58349"/>
    </ligand>
</feature>
<dbReference type="EMBL" id="CP032096">
    <property type="protein sequence ID" value="QBZ83420.1"/>
    <property type="molecule type" value="Genomic_DNA"/>
</dbReference>
<sequence length="391" mass="41915">MSLSSNTAFSDFDIQMMQKAIDLARKGVYSTKPNPAVGCVITQQEKIIAEGWHQKAGEPHAERVALDNATESVKGATVYVTLEPCSHHGKTPPCADALVESGVARVVIAMQDPNPLVAGNGIKRLEQAGIVVDSGILSEEAAALNKGFVSAMKSNRPFIRLKVANSLDGRTAMANGESQWITGPESRNQVHLMRAQHGAIVTGVGTVLADDPSLNVRLPDDVLAELGLTAENCHPLRVVLDANLSTPLEAKMLSLPGRTLLMTSKETADQSLDLIERFYQKGAEVIAVESDGDKLDIPSVLSYLLENEKIYDVMVEAGAIVAGAFIQAGMVNELHVFTAPILMGEMAKPMFVLPGLAEMVDKKVFAYQSVQALGEDLYLVLTPKNVSAEEV</sequence>
<dbReference type="GO" id="GO:0008270">
    <property type="term" value="F:zinc ion binding"/>
    <property type="evidence" value="ECO:0007669"/>
    <property type="project" value="InterPro"/>
</dbReference>
<dbReference type="PANTHER" id="PTHR38011">
    <property type="entry name" value="DIHYDROFOLATE REDUCTASE FAMILY PROTEIN (AFU_ORTHOLOGUE AFUA_8G06820)"/>
    <property type="match status" value="1"/>
</dbReference>
<dbReference type="InterPro" id="IPR004794">
    <property type="entry name" value="Eubact_RibD"/>
</dbReference>
<feature type="binding site" evidence="15">
    <location>
        <position position="164"/>
    </location>
    <ligand>
        <name>NADP(+)</name>
        <dbReference type="ChEBI" id="CHEBI:58349"/>
    </ligand>
</feature>
<dbReference type="Pfam" id="PF00383">
    <property type="entry name" value="dCMP_cyt_deam_1"/>
    <property type="match status" value="1"/>
</dbReference>
<dbReference type="NCBIfam" id="TIGR00326">
    <property type="entry name" value="eubact_ribD"/>
    <property type="match status" value="1"/>
</dbReference>
<evidence type="ECO:0000256" key="9">
    <source>
        <dbReference type="ARBA" id="ARBA00022833"/>
    </source>
</evidence>
<evidence type="ECO:0000256" key="15">
    <source>
        <dbReference type="PIRSR" id="PIRSR006769-2"/>
    </source>
</evidence>
<gene>
    <name evidence="18" type="primary">ribD</name>
    <name evidence="18" type="ORF">GHNINEIG_01474</name>
</gene>
<feature type="binding site" evidence="15">
    <location>
        <position position="194"/>
    </location>
    <ligand>
        <name>substrate</name>
    </ligand>
</feature>
<organism evidence="18 19">
    <name type="scientific">Hydrogenovibrio crunogenus</name>
    <dbReference type="NCBI Taxonomy" id="39765"/>
    <lineage>
        <taxon>Bacteria</taxon>
        <taxon>Pseudomonadati</taxon>
        <taxon>Pseudomonadota</taxon>
        <taxon>Gammaproteobacteria</taxon>
        <taxon>Thiotrichales</taxon>
        <taxon>Piscirickettsiaceae</taxon>
        <taxon>Hydrogenovibrio</taxon>
    </lineage>
</organism>
<feature type="binding site" evidence="15">
    <location>
        <position position="217"/>
    </location>
    <ligand>
        <name>substrate</name>
    </ligand>
</feature>
<dbReference type="Gene3D" id="3.40.140.10">
    <property type="entry name" value="Cytidine Deaminase, domain 2"/>
    <property type="match status" value="1"/>
</dbReference>
<dbReference type="CDD" id="cd01284">
    <property type="entry name" value="Riboflavin_deaminase-reductase"/>
    <property type="match status" value="1"/>
</dbReference>
<name>A0A4P7NZX5_9GAMM</name>
<dbReference type="PIRSF" id="PIRSF006769">
    <property type="entry name" value="RibD"/>
    <property type="match status" value="1"/>
</dbReference>
<keyword evidence="7 13" id="KW-0479">Metal-binding</keyword>
<dbReference type="PANTHER" id="PTHR38011:SF7">
    <property type="entry name" value="2,5-DIAMINO-6-RIBOSYLAMINO-4(3H)-PYRIMIDINONE 5'-PHOSPHATE REDUCTASE"/>
    <property type="match status" value="1"/>
</dbReference>
<keyword evidence="19" id="KW-1185">Reference proteome</keyword>
<evidence type="ECO:0000256" key="2">
    <source>
        <dbReference type="ARBA" id="ARBA00004882"/>
    </source>
</evidence>
<evidence type="ECO:0000256" key="4">
    <source>
        <dbReference type="ARBA" id="ARBA00005259"/>
    </source>
</evidence>
<dbReference type="Proteomes" id="UP000296201">
    <property type="component" value="Chromosome"/>
</dbReference>
<feature type="binding site" evidence="15">
    <location>
        <position position="178"/>
    </location>
    <ligand>
        <name>substrate</name>
    </ligand>
</feature>
<feature type="binding site" evidence="16">
    <location>
        <position position="94"/>
    </location>
    <ligand>
        <name>Zn(2+)</name>
        <dbReference type="ChEBI" id="CHEBI:29105"/>
        <note>catalytic</note>
    </ligand>
</feature>
<feature type="binding site" evidence="16">
    <location>
        <position position="60"/>
    </location>
    <ligand>
        <name>Zn(2+)</name>
        <dbReference type="ChEBI" id="CHEBI:29105"/>
        <note>catalytic</note>
    </ligand>
</feature>
<dbReference type="Gene3D" id="3.40.430.10">
    <property type="entry name" value="Dihydrofolate Reductase, subunit A"/>
    <property type="match status" value="1"/>
</dbReference>
<keyword evidence="11 13" id="KW-0560">Oxidoreductase</keyword>
<proteinExistence type="inferred from homology"/>
<evidence type="ECO:0000256" key="1">
    <source>
        <dbReference type="ARBA" id="ARBA00002151"/>
    </source>
</evidence>
<feature type="binding site" evidence="15">
    <location>
        <begin position="318"/>
        <end position="324"/>
    </location>
    <ligand>
        <name>NADP(+)</name>
        <dbReference type="ChEBI" id="CHEBI:58349"/>
    </ligand>
</feature>
<dbReference type="OrthoDB" id="9800865at2"/>
<comment type="function">
    <text evidence="1 13">Converts 2,5-diamino-6-(ribosylamino)-4(3h)-pyrimidinone 5'-phosphate into 5-amino-6-(ribosylamino)-2,4(1h,3h)-pyrimidinedione 5'-phosphate.</text>
</comment>
<dbReference type="InterPro" id="IPR011549">
    <property type="entry name" value="RibD_C"/>
</dbReference>
<feature type="binding site" evidence="15">
    <location>
        <position position="180"/>
    </location>
    <ligand>
        <name>NADP(+)</name>
        <dbReference type="ChEBI" id="CHEBI:58349"/>
    </ligand>
</feature>
<evidence type="ECO:0000313" key="18">
    <source>
        <dbReference type="EMBL" id="QBZ83420.1"/>
    </source>
</evidence>
<keyword evidence="8 13" id="KW-0378">Hydrolase</keyword>
<comment type="similarity">
    <text evidence="4 13">In the N-terminal section; belongs to the cytidine and deoxycytidylate deaminase family.</text>
</comment>
<protein>
    <recommendedName>
        <fullName evidence="13">Riboflavin biosynthesis protein RibD</fullName>
    </recommendedName>
    <domain>
        <recommendedName>
            <fullName evidence="13">Diaminohydroxyphosphoribosylaminopyrimidine deaminase</fullName>
            <shortName evidence="13">DRAP deaminase</shortName>
            <ecNumber evidence="13">3.5.4.26</ecNumber>
        </recommendedName>
        <alternativeName>
            <fullName evidence="13">Riboflavin-specific deaminase</fullName>
        </alternativeName>
    </domain>
    <domain>
        <recommendedName>
            <fullName evidence="13">5-amino-6-(5-phosphoribosylamino)uracil reductase</fullName>
            <ecNumber evidence="13">1.1.1.193</ecNumber>
        </recommendedName>
        <alternativeName>
            <fullName evidence="13">HTP reductase</fullName>
        </alternativeName>
    </domain>
</protein>
<evidence type="ECO:0000256" key="5">
    <source>
        <dbReference type="ARBA" id="ARBA00007417"/>
    </source>
</evidence>
<dbReference type="GO" id="GO:0009231">
    <property type="term" value="P:riboflavin biosynthetic process"/>
    <property type="evidence" value="ECO:0007669"/>
    <property type="project" value="UniProtKB-UniPathway"/>
</dbReference>
<dbReference type="NCBIfam" id="TIGR00227">
    <property type="entry name" value="ribD_Cterm"/>
    <property type="match status" value="1"/>
</dbReference>
<dbReference type="InterPro" id="IPR050765">
    <property type="entry name" value="Riboflavin_Biosynth_HTPR"/>
</dbReference>
<dbReference type="InterPro" id="IPR002734">
    <property type="entry name" value="RibDG_C"/>
</dbReference>
<dbReference type="InterPro" id="IPR016192">
    <property type="entry name" value="APOBEC/CMP_deaminase_Zn-bd"/>
</dbReference>
<feature type="active site" description="Proton donor" evidence="14">
    <location>
        <position position="62"/>
    </location>
</feature>
<dbReference type="RefSeq" id="WP_135796046.1">
    <property type="nucleotide sequence ID" value="NZ_CP032096.1"/>
</dbReference>
<dbReference type="EC" id="1.1.1.193" evidence="13"/>
<comment type="pathway">
    <text evidence="3 13">Cofactor biosynthesis; riboflavin biosynthesis; 5-amino-6-(D-ribitylamino)uracil from GTP: step 3/4.</text>
</comment>
<dbReference type="InterPro" id="IPR016193">
    <property type="entry name" value="Cytidine_deaminase-like"/>
</dbReference>
<comment type="cofactor">
    <cofactor evidence="13 16">
        <name>Zn(2+)</name>
        <dbReference type="ChEBI" id="CHEBI:29105"/>
    </cofactor>
    <text evidence="13 16">Binds 1 zinc ion.</text>
</comment>
<dbReference type="FunFam" id="3.40.140.10:FF:000025">
    <property type="entry name" value="Riboflavin biosynthesis protein RibD"/>
    <property type="match status" value="1"/>
</dbReference>
<evidence type="ECO:0000256" key="10">
    <source>
        <dbReference type="ARBA" id="ARBA00022857"/>
    </source>
</evidence>
<keyword evidence="10 13" id="KW-0521">NADP</keyword>
<feature type="binding site" evidence="16">
    <location>
        <position position="85"/>
    </location>
    <ligand>
        <name>Zn(2+)</name>
        <dbReference type="ChEBI" id="CHEBI:29105"/>
        <note>catalytic</note>
    </ligand>
</feature>
<comment type="catalytic activity">
    <reaction evidence="13">
        <text>2,5-diamino-6-hydroxy-4-(5-phosphoribosylamino)-pyrimidine + H2O + H(+) = 5-amino-6-(5-phospho-D-ribosylamino)uracil + NH4(+)</text>
        <dbReference type="Rhea" id="RHEA:21868"/>
        <dbReference type="ChEBI" id="CHEBI:15377"/>
        <dbReference type="ChEBI" id="CHEBI:15378"/>
        <dbReference type="ChEBI" id="CHEBI:28938"/>
        <dbReference type="ChEBI" id="CHEBI:58453"/>
        <dbReference type="ChEBI" id="CHEBI:58614"/>
        <dbReference type="EC" id="3.5.4.26"/>
    </reaction>
</comment>
<dbReference type="GO" id="GO:0008703">
    <property type="term" value="F:5-amino-6-(5-phosphoribosylamino)uracil reductase activity"/>
    <property type="evidence" value="ECO:0007669"/>
    <property type="project" value="UniProtKB-EC"/>
</dbReference>
<dbReference type="PROSITE" id="PS00903">
    <property type="entry name" value="CYT_DCMP_DEAMINASES_1"/>
    <property type="match status" value="1"/>
</dbReference>
<feature type="binding site" evidence="15">
    <location>
        <position position="316"/>
    </location>
    <ligand>
        <name>substrate</name>
    </ligand>
</feature>
<dbReference type="GO" id="GO:0008835">
    <property type="term" value="F:diaminohydroxyphosphoribosylaminopyrimidine deaminase activity"/>
    <property type="evidence" value="ECO:0007669"/>
    <property type="project" value="UniProtKB-EC"/>
</dbReference>
<reference evidence="18 19" key="1">
    <citation type="submission" date="2018-08" db="EMBL/GenBank/DDBJ databases">
        <title>Horizontal acquisition of hydrogen conversion ability and other habitat adaptations in Hydrogenovibrio crunogenus strains.</title>
        <authorList>
            <person name="Gonnella G."/>
            <person name="Adam N."/>
            <person name="Perner M."/>
        </authorList>
    </citation>
    <scope>NUCLEOTIDE SEQUENCE [LARGE SCALE GENOMIC DNA]</scope>
    <source>
        <strain evidence="18 19">SP-41</strain>
    </source>
</reference>
<evidence type="ECO:0000256" key="11">
    <source>
        <dbReference type="ARBA" id="ARBA00023002"/>
    </source>
</evidence>
<keyword evidence="9 13" id="KW-0862">Zinc</keyword>
<feature type="binding site" evidence="15">
    <location>
        <position position="214"/>
    </location>
    <ligand>
        <name>substrate</name>
    </ligand>
</feature>
<evidence type="ECO:0000256" key="13">
    <source>
        <dbReference type="PIRNR" id="PIRNR006769"/>
    </source>
</evidence>
<accession>A0A4P7NZX5</accession>
<comment type="pathway">
    <text evidence="2 13">Cofactor biosynthesis; riboflavin biosynthesis; 5-amino-6-(D-ribitylamino)uracil from GTP: step 2/4.</text>
</comment>
<dbReference type="InterPro" id="IPR024072">
    <property type="entry name" value="DHFR-like_dom_sf"/>
</dbReference>
<evidence type="ECO:0000256" key="16">
    <source>
        <dbReference type="PIRSR" id="PIRSR006769-3"/>
    </source>
</evidence>
<evidence type="ECO:0000256" key="12">
    <source>
        <dbReference type="ARBA" id="ARBA00023268"/>
    </source>
</evidence>
<feature type="domain" description="CMP/dCMP-type deaminase" evidence="17">
    <location>
        <begin position="11"/>
        <end position="133"/>
    </location>
</feature>
<comment type="catalytic activity">
    <reaction evidence="13">
        <text>5-amino-6-(5-phospho-D-ribitylamino)uracil + NADP(+) = 5-amino-6-(5-phospho-D-ribosylamino)uracil + NADPH + H(+)</text>
        <dbReference type="Rhea" id="RHEA:17845"/>
        <dbReference type="ChEBI" id="CHEBI:15378"/>
        <dbReference type="ChEBI" id="CHEBI:57783"/>
        <dbReference type="ChEBI" id="CHEBI:58349"/>
        <dbReference type="ChEBI" id="CHEBI:58421"/>
        <dbReference type="ChEBI" id="CHEBI:58453"/>
        <dbReference type="EC" id="1.1.1.193"/>
    </reaction>
</comment>
<dbReference type="AlphaFoldDB" id="A0A4P7NZX5"/>
<dbReference type="GO" id="GO:0050661">
    <property type="term" value="F:NADP binding"/>
    <property type="evidence" value="ECO:0007669"/>
    <property type="project" value="InterPro"/>
</dbReference>
<dbReference type="EC" id="3.5.4.26" evidence="13"/>
<dbReference type="SUPFAM" id="SSF53927">
    <property type="entry name" value="Cytidine deaminase-like"/>
    <property type="match status" value="1"/>
</dbReference>
<evidence type="ECO:0000256" key="6">
    <source>
        <dbReference type="ARBA" id="ARBA00022619"/>
    </source>
</evidence>
<keyword evidence="12" id="KW-0511">Multifunctional enzyme</keyword>
<dbReference type="Pfam" id="PF01872">
    <property type="entry name" value="RibD_C"/>
    <property type="match status" value="1"/>
</dbReference>
<evidence type="ECO:0000259" key="17">
    <source>
        <dbReference type="PROSITE" id="PS51747"/>
    </source>
</evidence>
<dbReference type="UniPathway" id="UPA00275">
    <property type="reaction ID" value="UER00401"/>
</dbReference>
<evidence type="ECO:0000256" key="7">
    <source>
        <dbReference type="ARBA" id="ARBA00022723"/>
    </source>
</evidence>
<feature type="binding site" evidence="15">
    <location>
        <position position="206"/>
    </location>
    <ligand>
        <name>substrate</name>
    </ligand>
</feature>
<comment type="similarity">
    <text evidence="5 13">In the C-terminal section; belongs to the HTP reductase family.</text>
</comment>
<dbReference type="PROSITE" id="PS51747">
    <property type="entry name" value="CYT_DCMP_DEAMINASES_2"/>
    <property type="match status" value="1"/>
</dbReference>